<dbReference type="InterPro" id="IPR057666">
    <property type="entry name" value="DrpA_SLOG"/>
</dbReference>
<comment type="similarity">
    <text evidence="1">Belongs to the DprA/Smf family.</text>
</comment>
<dbReference type="Pfam" id="PF21102">
    <property type="entry name" value="DprA_N"/>
    <property type="match status" value="1"/>
</dbReference>
<dbReference type="PANTHER" id="PTHR43022:SF1">
    <property type="entry name" value="PROTEIN SMF"/>
    <property type="match status" value="1"/>
</dbReference>
<dbReference type="RefSeq" id="WP_273674549.1">
    <property type="nucleotide sequence ID" value="NZ_JAQQXR010000015.1"/>
</dbReference>
<protein>
    <submittedName>
        <fullName evidence="4">DNA-processing protein DprA</fullName>
    </submittedName>
</protein>
<feature type="domain" description="DprA winged helix" evidence="3">
    <location>
        <begin position="304"/>
        <end position="364"/>
    </location>
</feature>
<evidence type="ECO:0000259" key="2">
    <source>
        <dbReference type="Pfam" id="PF02481"/>
    </source>
</evidence>
<dbReference type="InterPro" id="IPR010994">
    <property type="entry name" value="RuvA_2-like"/>
</dbReference>
<reference evidence="4 5" key="1">
    <citation type="submission" date="2022-10" db="EMBL/GenBank/DDBJ databases">
        <title>Janthinobacterium sp. hw3 Genome sequencing.</title>
        <authorList>
            <person name="Park S."/>
        </authorList>
    </citation>
    <scope>NUCLEOTIDE SEQUENCE [LARGE SCALE GENOMIC DNA]</scope>
    <source>
        <strain evidence="5">hw3</strain>
    </source>
</reference>
<evidence type="ECO:0000313" key="4">
    <source>
        <dbReference type="EMBL" id="MDC8760642.1"/>
    </source>
</evidence>
<name>A0ABT5K6K9_9BURK</name>
<dbReference type="SUPFAM" id="SSF102405">
    <property type="entry name" value="MCP/YpsA-like"/>
    <property type="match status" value="1"/>
</dbReference>
<dbReference type="Pfam" id="PF17782">
    <property type="entry name" value="WHD_DprA"/>
    <property type="match status" value="1"/>
</dbReference>
<evidence type="ECO:0000256" key="1">
    <source>
        <dbReference type="ARBA" id="ARBA00006525"/>
    </source>
</evidence>
<dbReference type="NCBIfam" id="TIGR00732">
    <property type="entry name" value="dprA"/>
    <property type="match status" value="1"/>
</dbReference>
<organism evidence="4 5">
    <name type="scientific">Janthinobacterium fluminis</name>
    <dbReference type="NCBI Taxonomy" id="2987524"/>
    <lineage>
        <taxon>Bacteria</taxon>
        <taxon>Pseudomonadati</taxon>
        <taxon>Pseudomonadota</taxon>
        <taxon>Betaproteobacteria</taxon>
        <taxon>Burkholderiales</taxon>
        <taxon>Oxalobacteraceae</taxon>
        <taxon>Janthinobacterium</taxon>
    </lineage>
</organism>
<proteinExistence type="inferred from homology"/>
<dbReference type="Gene3D" id="1.10.10.10">
    <property type="entry name" value="Winged helix-like DNA-binding domain superfamily/Winged helix DNA-binding domain"/>
    <property type="match status" value="1"/>
</dbReference>
<keyword evidence="5" id="KW-1185">Reference proteome</keyword>
<dbReference type="Proteomes" id="UP001221208">
    <property type="component" value="Unassembled WGS sequence"/>
</dbReference>
<feature type="domain" description="Smf/DprA SLOG" evidence="2">
    <location>
        <begin position="91"/>
        <end position="299"/>
    </location>
</feature>
<dbReference type="PANTHER" id="PTHR43022">
    <property type="entry name" value="PROTEIN SMF"/>
    <property type="match status" value="1"/>
</dbReference>
<comment type="caution">
    <text evidence="4">The sequence shown here is derived from an EMBL/GenBank/DDBJ whole genome shotgun (WGS) entry which is preliminary data.</text>
</comment>
<dbReference type="SUPFAM" id="SSF47781">
    <property type="entry name" value="RuvA domain 2-like"/>
    <property type="match status" value="1"/>
</dbReference>
<dbReference type="Pfam" id="PF02481">
    <property type="entry name" value="DNA_processg_A"/>
    <property type="match status" value="1"/>
</dbReference>
<evidence type="ECO:0000313" key="5">
    <source>
        <dbReference type="Proteomes" id="UP001221208"/>
    </source>
</evidence>
<gene>
    <name evidence="4" type="primary">dprA</name>
    <name evidence="4" type="ORF">OIK44_23935</name>
</gene>
<sequence length="371" mass="37555">MQATDPQPADGDDDLLHWLRLLQAPGVGPVSVRALLAHFGLPGNIFRAAHAELKALVGALRAGALLATPPGALAAQRDATLAWLERPGNHILTLADTAYPQTLLAIADPPPLLYVQGRCELLAGPALAVVGSRSASAQGVANAGRFAQALSEAGVTIVSGLALGIDTAAHEGGLRGAGSTVAVIGTGADLVYPPANAALARRIGARGCIVSEYPLGLAAAAENFPRRNRLISGLARGVLVVEAAARSGSLITARLAGEQGRDVFAIPGSIHSALAKGCHQLIKQGAKLVETAADVLEELQLPAPPPRAGAPAGPQPHPDLLAALGHDPADVATLAGRAGQAVGAVAGQLLELELAGLVERLPGGLFQRVTR</sequence>
<dbReference type="InterPro" id="IPR041614">
    <property type="entry name" value="DprA_WH"/>
</dbReference>
<dbReference type="Gene3D" id="3.40.50.450">
    <property type="match status" value="1"/>
</dbReference>
<dbReference type="InterPro" id="IPR003488">
    <property type="entry name" value="DprA"/>
</dbReference>
<evidence type="ECO:0000259" key="3">
    <source>
        <dbReference type="Pfam" id="PF17782"/>
    </source>
</evidence>
<accession>A0ABT5K6K9</accession>
<dbReference type="EMBL" id="JAQQXR010000015">
    <property type="protein sequence ID" value="MDC8760642.1"/>
    <property type="molecule type" value="Genomic_DNA"/>
</dbReference>
<dbReference type="InterPro" id="IPR036388">
    <property type="entry name" value="WH-like_DNA-bd_sf"/>
</dbReference>